<protein>
    <submittedName>
        <fullName evidence="1">Uncharacterized protein</fullName>
    </submittedName>
</protein>
<dbReference type="eggNOG" id="ENOG50312D3">
    <property type="taxonomic scope" value="Bacteria"/>
</dbReference>
<sequence>MDLKTLAGQSPQILAVVEAIRSDPSFLNELKTNPQEALSKKGLQLDEEELGIVQKLGEFEAEAENIFNKVKGLFGFNDKEGN</sequence>
<dbReference type="STRING" id="1034943.BN59_01305"/>
<dbReference type="AlphaFoldDB" id="A0A078KVL4"/>
<name>A0A078KVL4_9GAMM</name>
<dbReference type="OrthoDB" id="5639229at2"/>
<accession>A0A078KVL4</accession>
<keyword evidence="2" id="KW-1185">Reference proteome</keyword>
<organism evidence="1 2">
    <name type="scientific">Legionella massiliensis</name>
    <dbReference type="NCBI Taxonomy" id="1034943"/>
    <lineage>
        <taxon>Bacteria</taxon>
        <taxon>Pseudomonadati</taxon>
        <taxon>Pseudomonadota</taxon>
        <taxon>Gammaproteobacteria</taxon>
        <taxon>Legionellales</taxon>
        <taxon>Legionellaceae</taxon>
        <taxon>Legionella</taxon>
    </lineage>
</organism>
<dbReference type="EMBL" id="CCSB01000001">
    <property type="protein sequence ID" value="CDZ77026.1"/>
    <property type="molecule type" value="Genomic_DNA"/>
</dbReference>
<evidence type="ECO:0000313" key="2">
    <source>
        <dbReference type="Proteomes" id="UP000044071"/>
    </source>
</evidence>
<gene>
    <name evidence="1" type="ORF">BN59_01305</name>
</gene>
<proteinExistence type="predicted"/>
<dbReference type="Proteomes" id="UP000044071">
    <property type="component" value="Unassembled WGS sequence"/>
</dbReference>
<evidence type="ECO:0000313" key="1">
    <source>
        <dbReference type="EMBL" id="CDZ77026.1"/>
    </source>
</evidence>
<reference evidence="1 2" key="1">
    <citation type="submission" date="2014-06" db="EMBL/GenBank/DDBJ databases">
        <authorList>
            <person name="Urmite Genomes Urmite Genomes"/>
        </authorList>
    </citation>
    <scope>NUCLEOTIDE SEQUENCE [LARGE SCALE GENOMIC DNA]</scope>
</reference>
<dbReference type="RefSeq" id="WP_043873445.1">
    <property type="nucleotide sequence ID" value="NZ_CCVW01000001.1"/>
</dbReference>